<reference evidence="2 3" key="1">
    <citation type="submission" date="2016-10" db="EMBL/GenBank/DDBJ databases">
        <authorList>
            <person name="Varghese N."/>
            <person name="Submissions S."/>
        </authorList>
    </citation>
    <scope>NUCLEOTIDE SEQUENCE [LARGE SCALE GENOMIC DNA]</scope>
    <source>
        <strain evidence="2 3">LMG 22274</strain>
    </source>
</reference>
<protein>
    <submittedName>
        <fullName evidence="2">Uncharacterized protein</fullName>
    </submittedName>
</protein>
<gene>
    <name evidence="1" type="ORF">C7400_104387</name>
    <name evidence="2" type="ORF">SAMN05216550_11422</name>
</gene>
<keyword evidence="4" id="KW-1185">Reference proteome</keyword>
<evidence type="ECO:0000313" key="4">
    <source>
        <dbReference type="Proteomes" id="UP000247515"/>
    </source>
</evidence>
<organism evidence="2 3">
    <name type="scientific">Paraburkholderia tropica</name>
    <dbReference type="NCBI Taxonomy" id="92647"/>
    <lineage>
        <taxon>Bacteria</taxon>
        <taxon>Pseudomonadati</taxon>
        <taxon>Pseudomonadota</taxon>
        <taxon>Betaproteobacteria</taxon>
        <taxon>Burkholderiales</taxon>
        <taxon>Burkholderiaceae</taxon>
        <taxon>Paraburkholderia</taxon>
    </lineage>
</organism>
<dbReference type="EMBL" id="FNZM01000014">
    <property type="protein sequence ID" value="SEK04188.1"/>
    <property type="molecule type" value="Genomic_DNA"/>
</dbReference>
<reference evidence="1 4" key="2">
    <citation type="submission" date="2018-05" db="EMBL/GenBank/DDBJ databases">
        <title>Genomic Encyclopedia of Type Strains, Phase IV (KMG-V): Genome sequencing to study the core and pangenomes of soil and plant-associated prokaryotes.</title>
        <authorList>
            <person name="Whitman W."/>
        </authorList>
    </citation>
    <scope>NUCLEOTIDE SEQUENCE [LARGE SCALE GENOMIC DNA]</scope>
    <source>
        <strain evidence="1 4">SIr-6563</strain>
    </source>
</reference>
<proteinExistence type="predicted"/>
<accession>A0A1A5XC77</accession>
<name>A0A1A5XC77_9BURK</name>
<comment type="caution">
    <text evidence="2">The sequence shown here is derived from an EMBL/GenBank/DDBJ whole genome shotgun (WGS) entry which is preliminary data.</text>
</comment>
<evidence type="ECO:0000313" key="1">
    <source>
        <dbReference type="EMBL" id="PXX18877.1"/>
    </source>
</evidence>
<evidence type="ECO:0000313" key="2">
    <source>
        <dbReference type="EMBL" id="SEK04188.1"/>
    </source>
</evidence>
<sequence length="63" mass="6854">MEDGLSKEQLHECLAALEGVASEGSQSSEMDIRCPVHAYRIGPDETEKFNEVIGALKVPATQH</sequence>
<dbReference type="AlphaFoldDB" id="A0A1A5XC77"/>
<dbReference type="Proteomes" id="UP000247515">
    <property type="component" value="Unassembled WGS sequence"/>
</dbReference>
<dbReference type="Proteomes" id="UP000183529">
    <property type="component" value="Unassembled WGS sequence"/>
</dbReference>
<dbReference type="EMBL" id="QJJV01000004">
    <property type="protein sequence ID" value="PXX18877.1"/>
    <property type="molecule type" value="Genomic_DNA"/>
</dbReference>
<evidence type="ECO:0000313" key="3">
    <source>
        <dbReference type="Proteomes" id="UP000183529"/>
    </source>
</evidence>